<evidence type="ECO:0000256" key="2">
    <source>
        <dbReference type="SAM" id="Coils"/>
    </source>
</evidence>
<gene>
    <name evidence="4" type="ORF">GPL26_21165</name>
</gene>
<evidence type="ECO:0000313" key="4">
    <source>
        <dbReference type="EMBL" id="MBT9812133.1"/>
    </source>
</evidence>
<dbReference type="Pfam" id="PF07739">
    <property type="entry name" value="TipAS"/>
    <property type="match status" value="1"/>
</dbReference>
<name>A0AA41FIQ3_9FIRM</name>
<reference evidence="4" key="1">
    <citation type="journal article" date="2021" name="Gut Microbes">
        <title>A synthetic consortium of 100 gut commensals modulates the composition and function in a colon model of the microbiome of elderly subjects.</title>
        <authorList>
            <person name="Perez M."/>
            <person name="Ntemiri A."/>
            <person name="Tan H."/>
            <person name="Harris H.M.B."/>
            <person name="Roager H.M."/>
            <person name="Ribiere C."/>
            <person name="O'Toole P.W."/>
        </authorList>
    </citation>
    <scope>NUCLEOTIDE SEQUENCE</scope>
    <source>
        <strain evidence="4">MCC335</strain>
    </source>
</reference>
<dbReference type="EMBL" id="WQPS01000043">
    <property type="protein sequence ID" value="MBT9812133.1"/>
    <property type="molecule type" value="Genomic_DNA"/>
</dbReference>
<dbReference type="InterPro" id="IPR000551">
    <property type="entry name" value="MerR-type_HTH_dom"/>
</dbReference>
<dbReference type="InterPro" id="IPR012925">
    <property type="entry name" value="TipAS_dom"/>
</dbReference>
<comment type="caution">
    <text evidence="4">The sequence shown here is derived from an EMBL/GenBank/DDBJ whole genome shotgun (WGS) entry which is preliminary data.</text>
</comment>
<dbReference type="CDD" id="cd01106">
    <property type="entry name" value="HTH_TipAL-Mta"/>
    <property type="match status" value="1"/>
</dbReference>
<evidence type="ECO:0000259" key="3">
    <source>
        <dbReference type="PROSITE" id="PS50937"/>
    </source>
</evidence>
<keyword evidence="1" id="KW-0238">DNA-binding</keyword>
<dbReference type="RefSeq" id="WP_117450541.1">
    <property type="nucleotide sequence ID" value="NZ_CABJDD010000002.1"/>
</dbReference>
<keyword evidence="2" id="KW-0175">Coiled coil</keyword>
<sequence length="299" mass="35346">MRTVKEVARLTGVSVRTLQYYDEIGVFRPTRVTDAGYRLYDDESLNTLQQVLFFRELDFPLKDIRIIMETPGFNKIEAFQKQKALLKAKRDRLDRLLDLLDRLEKGETCMSFKEFDLSEYLHILEQFRNENMEEVIRHWGSVEEFDQLMERIKDHESSIAQDAIKYYGSVEAYVEAMKDSMEHFSENMEKMEQIKEKEYVERNQILIEQLLKDLSKNPGSKEIQDIIDQMMNLLDEEDKPDMDLGENYWDVMIDSYLHNSALIENMDKKYGKGASVFMGKALSCYMETSGKCHRKTREL</sequence>
<dbReference type="GO" id="GO:0003677">
    <property type="term" value="F:DNA binding"/>
    <property type="evidence" value="ECO:0007669"/>
    <property type="project" value="UniProtKB-KW"/>
</dbReference>
<dbReference type="Proteomes" id="UP000708338">
    <property type="component" value="Unassembled WGS sequence"/>
</dbReference>
<evidence type="ECO:0000313" key="5">
    <source>
        <dbReference type="Proteomes" id="UP000708338"/>
    </source>
</evidence>
<dbReference type="InterPro" id="IPR009061">
    <property type="entry name" value="DNA-bd_dom_put_sf"/>
</dbReference>
<protein>
    <submittedName>
        <fullName evidence="4">MerR family transcriptional regulator</fullName>
    </submittedName>
</protein>
<organism evidence="4 5">
    <name type="scientific">Enterocloster citroniae</name>
    <dbReference type="NCBI Taxonomy" id="358743"/>
    <lineage>
        <taxon>Bacteria</taxon>
        <taxon>Bacillati</taxon>
        <taxon>Bacillota</taxon>
        <taxon>Clostridia</taxon>
        <taxon>Lachnospirales</taxon>
        <taxon>Lachnospiraceae</taxon>
        <taxon>Enterocloster</taxon>
    </lineage>
</organism>
<accession>A0AA41FIQ3</accession>
<dbReference type="PANTHER" id="PTHR30204:SF90">
    <property type="entry name" value="HTH-TYPE TRANSCRIPTIONAL ACTIVATOR MTA"/>
    <property type="match status" value="1"/>
</dbReference>
<dbReference type="Pfam" id="PF13411">
    <property type="entry name" value="MerR_1"/>
    <property type="match status" value="1"/>
</dbReference>
<evidence type="ECO:0000256" key="1">
    <source>
        <dbReference type="ARBA" id="ARBA00023125"/>
    </source>
</evidence>
<dbReference type="PROSITE" id="PS50937">
    <property type="entry name" value="HTH_MERR_2"/>
    <property type="match status" value="1"/>
</dbReference>
<feature type="domain" description="HTH merR-type" evidence="3">
    <location>
        <begin position="1"/>
        <end position="70"/>
    </location>
</feature>
<dbReference type="InterPro" id="IPR047057">
    <property type="entry name" value="MerR_fam"/>
</dbReference>
<proteinExistence type="predicted"/>
<dbReference type="AlphaFoldDB" id="A0AA41FIQ3"/>
<dbReference type="SUPFAM" id="SSF46955">
    <property type="entry name" value="Putative DNA-binding domain"/>
    <property type="match status" value="1"/>
</dbReference>
<dbReference type="PANTHER" id="PTHR30204">
    <property type="entry name" value="REDOX-CYCLING DRUG-SENSING TRANSCRIPTIONAL ACTIVATOR SOXR"/>
    <property type="match status" value="1"/>
</dbReference>
<dbReference type="SMART" id="SM00422">
    <property type="entry name" value="HTH_MERR"/>
    <property type="match status" value="1"/>
</dbReference>
<dbReference type="GO" id="GO:0003700">
    <property type="term" value="F:DNA-binding transcription factor activity"/>
    <property type="evidence" value="ECO:0007669"/>
    <property type="project" value="InterPro"/>
</dbReference>
<feature type="coiled-coil region" evidence="2">
    <location>
        <begin position="76"/>
        <end position="106"/>
    </location>
</feature>
<dbReference type="Gene3D" id="1.10.1660.10">
    <property type="match status" value="1"/>
</dbReference>